<dbReference type="Proteomes" id="UP000494170">
    <property type="component" value="Unassembled WGS sequence"/>
</dbReference>
<dbReference type="PANTHER" id="PTHR32182:SF23">
    <property type="entry name" value="ATP BINDING PROTEIN"/>
    <property type="match status" value="1"/>
</dbReference>
<dbReference type="RefSeq" id="WP_174937272.1">
    <property type="nucleotide sequence ID" value="NZ_CABVPY010000002.1"/>
</dbReference>
<dbReference type="InterPro" id="IPR003959">
    <property type="entry name" value="ATPase_AAA_core"/>
</dbReference>
<dbReference type="GO" id="GO:0006302">
    <property type="term" value="P:double-strand break repair"/>
    <property type="evidence" value="ECO:0007669"/>
    <property type="project" value="TreeGrafter"/>
</dbReference>
<dbReference type="Pfam" id="PF13304">
    <property type="entry name" value="AAA_21"/>
    <property type="match status" value="1"/>
</dbReference>
<dbReference type="PANTHER" id="PTHR32182">
    <property type="entry name" value="DNA REPLICATION AND REPAIR PROTEIN RECF"/>
    <property type="match status" value="1"/>
</dbReference>
<evidence type="ECO:0000313" key="2">
    <source>
        <dbReference type="EMBL" id="VWB15376.1"/>
    </source>
</evidence>
<name>A0A6P2HF16_BURL3</name>
<protein>
    <submittedName>
        <fullName evidence="2">DNA replication and repair protein RecF</fullName>
    </submittedName>
</protein>
<dbReference type="GO" id="GO:0005524">
    <property type="term" value="F:ATP binding"/>
    <property type="evidence" value="ECO:0007669"/>
    <property type="project" value="InterPro"/>
</dbReference>
<dbReference type="Gene3D" id="3.40.50.300">
    <property type="entry name" value="P-loop containing nucleotide triphosphate hydrolases"/>
    <property type="match status" value="2"/>
</dbReference>
<feature type="domain" description="ATPase AAA-type core" evidence="1">
    <location>
        <begin position="173"/>
        <end position="325"/>
    </location>
</feature>
<dbReference type="GO" id="GO:0000731">
    <property type="term" value="P:DNA synthesis involved in DNA repair"/>
    <property type="evidence" value="ECO:0007669"/>
    <property type="project" value="TreeGrafter"/>
</dbReference>
<dbReference type="EMBL" id="CABVPY010000002">
    <property type="protein sequence ID" value="VWB15376.1"/>
    <property type="molecule type" value="Genomic_DNA"/>
</dbReference>
<evidence type="ECO:0000259" key="1">
    <source>
        <dbReference type="Pfam" id="PF13304"/>
    </source>
</evidence>
<proteinExistence type="predicted"/>
<reference evidence="2 3" key="1">
    <citation type="submission" date="2019-09" db="EMBL/GenBank/DDBJ databases">
        <authorList>
            <person name="Depoorter E."/>
        </authorList>
    </citation>
    <scope>NUCLEOTIDE SEQUENCE [LARGE SCALE GENOMIC DNA]</scope>
    <source>
        <strain evidence="2">LMG 6863</strain>
    </source>
</reference>
<dbReference type="AlphaFoldDB" id="A0A6P2HF16"/>
<sequence>MASEIKRLRIERFRGIRELTWHPQPGLNLLLGGGNVGKSTILEAIGLLLSPTTSYTLLDSDYLCRLVEDGFLIEAVMNLPGDVNRQSSMAWPWEWDGQNAVLALAAEPENAAPAPAPQPARPAVYKVRVRGTADLELVYEIVQPDESVTLFSVALRRQIGLVRLLGDDQSDRDLRLVVGSGLDRLINDRGLRARLGREFAANSVDQHLEDEPRTRLQQLDQNFVERQLPNRLGLAFTGGAGQSINALIGLTAVKNDVVLPLATWGSGTRRLAALTIADSLQDGHPITLVDELERGLEPYRQRQLVRHIAGAHGQTFVTTHSASVVTTATDASIWYVDTGARVGALAREKVSRHLARDPEAFLARLTLVAEGATEVGFLREIFDRELPGWKDRGVHIADGGGNDDTLMLLEALSTGGVKFAGFVDNENRHAGRWRAVADRVGALLFQWNAGNMEENVIPLFAADQVQMLIADPEGEKTGLRLRTLADRLDTADASFEALSALALARRGENIDHPAHPLIPWIAEAATGKVPDVLRDAPAAQRNPFKGHATAWFKSIEGGRELAEKVYRSGVWDTQLNALLRPFVDAVIRTQADPVPAAAPRQAQ</sequence>
<accession>A0A6P2HF16</accession>
<dbReference type="SUPFAM" id="SSF52540">
    <property type="entry name" value="P-loop containing nucleoside triphosphate hydrolases"/>
    <property type="match status" value="1"/>
</dbReference>
<evidence type="ECO:0000313" key="3">
    <source>
        <dbReference type="Proteomes" id="UP000494170"/>
    </source>
</evidence>
<dbReference type="InterPro" id="IPR027417">
    <property type="entry name" value="P-loop_NTPase"/>
</dbReference>
<gene>
    <name evidence="2" type="primary">recF_1</name>
    <name evidence="2" type="ORF">BLA6863_00560</name>
</gene>
<organism evidence="2 3">
    <name type="scientific">Burkholderia lata (strain ATCC 17760 / DSM 23089 / LMG 22485 / NCIMB 9086 / R18194 / 383)</name>
    <dbReference type="NCBI Taxonomy" id="482957"/>
    <lineage>
        <taxon>Bacteria</taxon>
        <taxon>Pseudomonadati</taxon>
        <taxon>Pseudomonadota</taxon>
        <taxon>Betaproteobacteria</taxon>
        <taxon>Burkholderiales</taxon>
        <taxon>Burkholderiaceae</taxon>
        <taxon>Burkholderia</taxon>
        <taxon>Burkholderia cepacia complex</taxon>
    </lineage>
</organism>
<dbReference type="GO" id="GO:0016887">
    <property type="term" value="F:ATP hydrolysis activity"/>
    <property type="evidence" value="ECO:0007669"/>
    <property type="project" value="InterPro"/>
</dbReference>